<comment type="caution">
    <text evidence="2">The sequence shown here is derived from an EMBL/GenBank/DDBJ whole genome shotgun (WGS) entry which is preliminary data.</text>
</comment>
<sequence>MEADAARHREPQHAGAAVPGWTYGRAGRLVFTGESGIPDPPLSRALRSTACDSLLGTIVGVVVCLMAVSVGWAEYAGVAALAATGIPRVRRGYRRRVTSGFLVATAACLVVGIVLGGGLPAPWDLFFPLAFALSVGSLAGTTAAYLPWRTSE</sequence>
<evidence type="ECO:0000313" key="3">
    <source>
        <dbReference type="Proteomes" id="UP000647860"/>
    </source>
</evidence>
<feature type="transmembrane region" description="Helical" evidence="1">
    <location>
        <begin position="97"/>
        <end position="119"/>
    </location>
</feature>
<accession>A0ABQ4IDQ0</accession>
<organism evidence="2 3">
    <name type="scientific">Micromonospora gifhornensis</name>
    <dbReference type="NCBI Taxonomy" id="84594"/>
    <lineage>
        <taxon>Bacteria</taxon>
        <taxon>Bacillati</taxon>
        <taxon>Actinomycetota</taxon>
        <taxon>Actinomycetes</taxon>
        <taxon>Micromonosporales</taxon>
        <taxon>Micromonosporaceae</taxon>
        <taxon>Micromonospora</taxon>
    </lineage>
</organism>
<keyword evidence="3" id="KW-1185">Reference proteome</keyword>
<reference evidence="2 3" key="1">
    <citation type="submission" date="2021-01" db="EMBL/GenBank/DDBJ databases">
        <title>Whole genome shotgun sequence of Verrucosispora gifhornensis NBRC 16317.</title>
        <authorList>
            <person name="Komaki H."/>
            <person name="Tamura T."/>
        </authorList>
    </citation>
    <scope>NUCLEOTIDE SEQUENCE [LARGE SCALE GENOMIC DNA]</scope>
    <source>
        <strain evidence="2 3">NBRC 16317</strain>
    </source>
</reference>
<dbReference type="EMBL" id="BOPA01000018">
    <property type="protein sequence ID" value="GIJ16028.1"/>
    <property type="molecule type" value="Genomic_DNA"/>
</dbReference>
<keyword evidence="1" id="KW-0472">Membrane</keyword>
<gene>
    <name evidence="2" type="ORF">Vgi01_27120</name>
</gene>
<evidence type="ECO:0000313" key="2">
    <source>
        <dbReference type="EMBL" id="GIJ16028.1"/>
    </source>
</evidence>
<keyword evidence="1" id="KW-1133">Transmembrane helix</keyword>
<protein>
    <submittedName>
        <fullName evidence="2">Uncharacterized protein</fullName>
    </submittedName>
</protein>
<keyword evidence="1" id="KW-0812">Transmembrane</keyword>
<dbReference type="Proteomes" id="UP000647860">
    <property type="component" value="Unassembled WGS sequence"/>
</dbReference>
<evidence type="ECO:0000256" key="1">
    <source>
        <dbReference type="SAM" id="Phobius"/>
    </source>
</evidence>
<proteinExistence type="predicted"/>
<name>A0ABQ4IDQ0_9ACTN</name>
<feature type="transmembrane region" description="Helical" evidence="1">
    <location>
        <begin position="125"/>
        <end position="146"/>
    </location>
</feature>
<feature type="transmembrane region" description="Helical" evidence="1">
    <location>
        <begin position="54"/>
        <end position="76"/>
    </location>
</feature>